<dbReference type="AlphaFoldDB" id="A0A067RJ19"/>
<reference evidence="1 2" key="1">
    <citation type="journal article" date="2014" name="Nat. Commun.">
        <title>Molecular traces of alternative social organization in a termite genome.</title>
        <authorList>
            <person name="Terrapon N."/>
            <person name="Li C."/>
            <person name="Robertson H.M."/>
            <person name="Ji L."/>
            <person name="Meng X."/>
            <person name="Booth W."/>
            <person name="Chen Z."/>
            <person name="Childers C.P."/>
            <person name="Glastad K.M."/>
            <person name="Gokhale K."/>
            <person name="Gowin J."/>
            <person name="Gronenberg W."/>
            <person name="Hermansen R.A."/>
            <person name="Hu H."/>
            <person name="Hunt B.G."/>
            <person name="Huylmans A.K."/>
            <person name="Khalil S.M."/>
            <person name="Mitchell R.D."/>
            <person name="Munoz-Torres M.C."/>
            <person name="Mustard J.A."/>
            <person name="Pan H."/>
            <person name="Reese J.T."/>
            <person name="Scharf M.E."/>
            <person name="Sun F."/>
            <person name="Vogel H."/>
            <person name="Xiao J."/>
            <person name="Yang W."/>
            <person name="Yang Z."/>
            <person name="Yang Z."/>
            <person name="Zhou J."/>
            <person name="Zhu J."/>
            <person name="Brent C.S."/>
            <person name="Elsik C.G."/>
            <person name="Goodisman M.A."/>
            <person name="Liberles D.A."/>
            <person name="Roe R.M."/>
            <person name="Vargo E.L."/>
            <person name="Vilcinskas A."/>
            <person name="Wang J."/>
            <person name="Bornberg-Bauer E."/>
            <person name="Korb J."/>
            <person name="Zhang G."/>
            <person name="Liebig J."/>
        </authorList>
    </citation>
    <scope>NUCLEOTIDE SEQUENCE [LARGE SCALE GENOMIC DNA]</scope>
    <source>
        <tissue evidence="1">Whole organism</tissue>
    </source>
</reference>
<dbReference type="InParanoid" id="A0A067RJ19"/>
<keyword evidence="2" id="KW-1185">Reference proteome</keyword>
<dbReference type="Proteomes" id="UP000027135">
    <property type="component" value="Unassembled WGS sequence"/>
</dbReference>
<dbReference type="EMBL" id="KK852478">
    <property type="protein sequence ID" value="KDR23018.1"/>
    <property type="molecule type" value="Genomic_DNA"/>
</dbReference>
<protein>
    <submittedName>
        <fullName evidence="1">Uncharacterized protein</fullName>
    </submittedName>
</protein>
<name>A0A067RJ19_ZOONE</name>
<accession>A0A067RJ19</accession>
<sequence>MHPTNGTTQTKMTLLHHARKGLIMVLALANYHAEEKKPERITKNARERER</sequence>
<organism evidence="1 2">
    <name type="scientific">Zootermopsis nevadensis</name>
    <name type="common">Dampwood termite</name>
    <dbReference type="NCBI Taxonomy" id="136037"/>
    <lineage>
        <taxon>Eukaryota</taxon>
        <taxon>Metazoa</taxon>
        <taxon>Ecdysozoa</taxon>
        <taxon>Arthropoda</taxon>
        <taxon>Hexapoda</taxon>
        <taxon>Insecta</taxon>
        <taxon>Pterygota</taxon>
        <taxon>Neoptera</taxon>
        <taxon>Polyneoptera</taxon>
        <taxon>Dictyoptera</taxon>
        <taxon>Blattodea</taxon>
        <taxon>Blattoidea</taxon>
        <taxon>Termitoidae</taxon>
        <taxon>Termopsidae</taxon>
        <taxon>Zootermopsis</taxon>
    </lineage>
</organism>
<proteinExistence type="predicted"/>
<gene>
    <name evidence="1" type="ORF">L798_02173</name>
</gene>
<evidence type="ECO:0000313" key="2">
    <source>
        <dbReference type="Proteomes" id="UP000027135"/>
    </source>
</evidence>
<evidence type="ECO:0000313" key="1">
    <source>
        <dbReference type="EMBL" id="KDR23018.1"/>
    </source>
</evidence>